<feature type="domain" description="FilE C-terminal" evidence="4">
    <location>
        <begin position="288"/>
        <end position="450"/>
    </location>
</feature>
<sequence>MVSSVRKIKRTLFSKSILTLIFSMGSVCYANQFYTIIGPDGRPIVVQRNAAEKKQTIQALETAQQQKQVQQKQLQENQQQDQFKQDKVHQVQQITAQTSVQVSKNISVQASKQLNLSKPNISEQSAMSQNQASQSKENSSLRASHTEPNAVQQDISSAESVHQTGLAKEAAINKVAVKQSVLEGLQQLPQQFAIDPSTVSVSKKTPDQASHASAQQTGFMEMAGEQYVKSEYLEDQEFNLEGKKRFYSMPEGIIDTKNGGGARMQVVERERGVSRSVLNKLFKKQSVAEPHAIVLAADYYRVNQAEAIEGLGQQCFAESKKNKAKTLKAQQDLNLWPRAPLTEKFDYELVKLEGNIQNIQINSYAMKQNQPTFYWPFVVFLDQKGCVIEGAGGFRNQDTAGNVLRHEVIEGMLQLPKNSHYVLLTPLASAVDMEHRALSNQGQLKLIAIR</sequence>
<feature type="compositionally biased region" description="Polar residues" evidence="2">
    <location>
        <begin position="136"/>
        <end position="158"/>
    </location>
</feature>
<dbReference type="Proteomes" id="UP000405075">
    <property type="component" value="Chromosome"/>
</dbReference>
<organism evidence="5 6">
    <name type="scientific">Acinetobacter towneri</name>
    <dbReference type="NCBI Taxonomy" id="202956"/>
    <lineage>
        <taxon>Bacteria</taxon>
        <taxon>Pseudomonadati</taxon>
        <taxon>Pseudomonadota</taxon>
        <taxon>Gammaproteobacteria</taxon>
        <taxon>Moraxellales</taxon>
        <taxon>Moraxellaceae</taxon>
        <taxon>Acinetobacter</taxon>
    </lineage>
</organism>
<evidence type="ECO:0000256" key="3">
    <source>
        <dbReference type="SAM" id="SignalP"/>
    </source>
</evidence>
<feature type="region of interest" description="Disordered" evidence="2">
    <location>
        <begin position="117"/>
        <end position="158"/>
    </location>
</feature>
<feature type="compositionally biased region" description="Low complexity" evidence="2">
    <location>
        <begin position="122"/>
        <end position="135"/>
    </location>
</feature>
<evidence type="ECO:0000259" key="4">
    <source>
        <dbReference type="Pfam" id="PF22881"/>
    </source>
</evidence>
<dbReference type="EMBL" id="CP046045">
    <property type="protein sequence ID" value="QGM26950.1"/>
    <property type="molecule type" value="Genomic_DNA"/>
</dbReference>
<keyword evidence="3" id="KW-0732">Signal</keyword>
<accession>A0AAP9GU68</accession>
<keyword evidence="1" id="KW-0175">Coiled coil</keyword>
<reference evidence="6" key="1">
    <citation type="submission" date="2019-11" db="EMBL/GenBank/DDBJ databases">
        <title>Escherichia coli 1916D6.</title>
        <authorList>
            <person name="Yao H."/>
            <person name="Du X."/>
            <person name="Yu R."/>
            <person name="Li A."/>
        </authorList>
    </citation>
    <scope>NUCLEOTIDE SEQUENCE [LARGE SCALE GENOMIC DNA]</scope>
    <source>
        <strain evidence="6">19110F47</strain>
    </source>
</reference>
<dbReference type="InterPro" id="IPR055226">
    <property type="entry name" value="FilE_C"/>
</dbReference>
<dbReference type="AlphaFoldDB" id="A0AAP9GU68"/>
<feature type="chain" id="PRO_5042984025" evidence="3">
    <location>
        <begin position="31"/>
        <end position="450"/>
    </location>
</feature>
<feature type="coiled-coil region" evidence="1">
    <location>
        <begin position="53"/>
        <end position="80"/>
    </location>
</feature>
<dbReference type="NCBIfam" id="NF033645">
    <property type="entry name" value="pilus_FilE"/>
    <property type="match status" value="1"/>
</dbReference>
<protein>
    <submittedName>
        <fullName evidence="5">Pilus assembly protein FilE</fullName>
    </submittedName>
</protein>
<evidence type="ECO:0000313" key="6">
    <source>
        <dbReference type="Proteomes" id="UP000405075"/>
    </source>
</evidence>
<gene>
    <name evidence="5" type="primary">filE</name>
    <name evidence="5" type="ORF">GJD93_04255</name>
</gene>
<evidence type="ECO:0000256" key="2">
    <source>
        <dbReference type="SAM" id="MobiDB-lite"/>
    </source>
</evidence>
<dbReference type="InterPro" id="IPR049782">
    <property type="entry name" value="FilE-like"/>
</dbReference>
<feature type="signal peptide" evidence="3">
    <location>
        <begin position="1"/>
        <end position="30"/>
    </location>
</feature>
<evidence type="ECO:0000256" key="1">
    <source>
        <dbReference type="SAM" id="Coils"/>
    </source>
</evidence>
<dbReference type="RefSeq" id="WP_154320400.1">
    <property type="nucleotide sequence ID" value="NZ_JACAIU010000026.1"/>
</dbReference>
<dbReference type="Pfam" id="PF22881">
    <property type="entry name" value="FilE_C"/>
    <property type="match status" value="1"/>
</dbReference>
<proteinExistence type="predicted"/>
<name>A0AAP9GU68_9GAMM</name>
<evidence type="ECO:0000313" key="5">
    <source>
        <dbReference type="EMBL" id="QGM26950.1"/>
    </source>
</evidence>